<keyword evidence="6" id="KW-0539">Nucleus</keyword>
<dbReference type="InterPro" id="IPR033258">
    <property type="entry name" value="EID"/>
</dbReference>
<dbReference type="GO" id="GO:0030154">
    <property type="term" value="P:cell differentiation"/>
    <property type="evidence" value="ECO:0007669"/>
    <property type="project" value="UniProtKB-KW"/>
</dbReference>
<protein>
    <submittedName>
        <fullName evidence="9">EP300-interacting inhibitor of differentiation 1</fullName>
    </submittedName>
</protein>
<dbReference type="RefSeq" id="XP_008704157.2">
    <property type="nucleotide sequence ID" value="XM_008705935.2"/>
</dbReference>
<evidence type="ECO:0000313" key="9">
    <source>
        <dbReference type="RefSeq" id="XP_008704157.2"/>
    </source>
</evidence>
<keyword evidence="3" id="KW-0221">Differentiation</keyword>
<evidence type="ECO:0000256" key="6">
    <source>
        <dbReference type="ARBA" id="ARBA00023242"/>
    </source>
</evidence>
<feature type="compositionally biased region" description="Acidic residues" evidence="7">
    <location>
        <begin position="94"/>
        <end position="111"/>
    </location>
</feature>
<dbReference type="OrthoDB" id="9837940at2759"/>
<dbReference type="PANTHER" id="PTHR15556">
    <property type="entry name" value="EP300-INTERACTING INHIBITOR OF DIFFERENTIATION 2-RELATED"/>
    <property type="match status" value="1"/>
</dbReference>
<comment type="subcellular location">
    <subcellularLocation>
        <location evidence="1">Nucleus</location>
    </subcellularLocation>
</comment>
<dbReference type="GO" id="GO:0003714">
    <property type="term" value="F:transcription corepressor activity"/>
    <property type="evidence" value="ECO:0007669"/>
    <property type="project" value="TreeGrafter"/>
</dbReference>
<evidence type="ECO:0000256" key="1">
    <source>
        <dbReference type="ARBA" id="ARBA00004123"/>
    </source>
</evidence>
<gene>
    <name evidence="9" type="primary">EID1</name>
</gene>
<evidence type="ECO:0000256" key="3">
    <source>
        <dbReference type="ARBA" id="ARBA00022782"/>
    </source>
</evidence>
<dbReference type="GeneID" id="103676721"/>
<dbReference type="GO" id="GO:0005654">
    <property type="term" value="C:nucleoplasm"/>
    <property type="evidence" value="ECO:0007669"/>
    <property type="project" value="TreeGrafter"/>
</dbReference>
<dbReference type="KEGG" id="umr:103676721"/>
<dbReference type="STRING" id="29073.ENSUMAP00000019630"/>
<keyword evidence="4" id="KW-0805">Transcription regulation</keyword>
<keyword evidence="5" id="KW-0804">Transcription</keyword>
<organism evidence="8 9">
    <name type="scientific">Ursus maritimus</name>
    <name type="common">Polar bear</name>
    <name type="synonym">Thalarctos maritimus</name>
    <dbReference type="NCBI Taxonomy" id="29073"/>
    <lineage>
        <taxon>Eukaryota</taxon>
        <taxon>Metazoa</taxon>
        <taxon>Chordata</taxon>
        <taxon>Craniata</taxon>
        <taxon>Vertebrata</taxon>
        <taxon>Euteleostomi</taxon>
        <taxon>Mammalia</taxon>
        <taxon>Eutheria</taxon>
        <taxon>Laurasiatheria</taxon>
        <taxon>Carnivora</taxon>
        <taxon>Caniformia</taxon>
        <taxon>Ursidae</taxon>
        <taxon>Ursus</taxon>
    </lineage>
</organism>
<dbReference type="CTD" id="23741"/>
<keyword evidence="8" id="KW-1185">Reference proteome</keyword>
<feature type="compositionally biased region" description="Acidic residues" evidence="7">
    <location>
        <begin position="53"/>
        <end position="63"/>
    </location>
</feature>
<sequence length="191" mass="21406">MSEMNELSELYEESNDLQMDVMPGEGDLPQMEVGSGSREPSLNPSRIGAPTQLEEEGPMEEEAAQPMAEPQGERGLANRPNPGEQPGQLAGPDFESEDEGEEFDDWEDDYDYPEEEQLSGAGYRVSAALEEANKMFLRTSRAREAALDGGFQMHYEKTPFDQLAFIEELFSLMVVNRLTEELGCDEIIDRE</sequence>
<evidence type="ECO:0000256" key="4">
    <source>
        <dbReference type="ARBA" id="ARBA00023015"/>
    </source>
</evidence>
<evidence type="ECO:0000256" key="5">
    <source>
        <dbReference type="ARBA" id="ARBA00023163"/>
    </source>
</evidence>
<evidence type="ECO:0000313" key="8">
    <source>
        <dbReference type="Proteomes" id="UP000261680"/>
    </source>
</evidence>
<proteinExistence type="predicted"/>
<dbReference type="Proteomes" id="UP000261680">
    <property type="component" value="Unplaced"/>
</dbReference>
<dbReference type="AlphaFoldDB" id="A0A384DAT9"/>
<dbReference type="PANTHER" id="PTHR15556:SF5">
    <property type="entry name" value="EP300-INTERACTING INHIBITOR OF DIFFERENTIATION 1"/>
    <property type="match status" value="1"/>
</dbReference>
<evidence type="ECO:0000256" key="2">
    <source>
        <dbReference type="ARBA" id="ARBA00022491"/>
    </source>
</evidence>
<reference evidence="9" key="1">
    <citation type="submission" date="2025-08" db="UniProtKB">
        <authorList>
            <consortium name="RefSeq"/>
        </authorList>
    </citation>
    <scope>IDENTIFICATION</scope>
    <source>
        <tissue evidence="9">Whole blood</tissue>
    </source>
</reference>
<name>A0A384DAT9_URSMA</name>
<keyword evidence="2" id="KW-0678">Repressor</keyword>
<feature type="region of interest" description="Disordered" evidence="7">
    <location>
        <begin position="1"/>
        <end position="111"/>
    </location>
</feature>
<accession>A0A384DAT9</accession>
<evidence type="ECO:0000256" key="7">
    <source>
        <dbReference type="SAM" id="MobiDB-lite"/>
    </source>
</evidence>